<dbReference type="SUPFAM" id="SSF52540">
    <property type="entry name" value="P-loop containing nucleoside triphosphate hydrolases"/>
    <property type="match status" value="1"/>
</dbReference>
<keyword evidence="10" id="KW-1185">Reference proteome</keyword>
<comment type="similarity">
    <text evidence="1">Belongs to the SIMIBI class G3E GTPase family. HypB/HupM subfamily.</text>
</comment>
<dbReference type="GO" id="GO:0051604">
    <property type="term" value="P:protein maturation"/>
    <property type="evidence" value="ECO:0007669"/>
    <property type="project" value="InterPro"/>
</dbReference>
<dbReference type="GO" id="GO:0008270">
    <property type="term" value="F:zinc ion binding"/>
    <property type="evidence" value="ECO:0007669"/>
    <property type="project" value="TreeGrafter"/>
</dbReference>
<gene>
    <name evidence="9" type="ORF">KKC1_02790</name>
</gene>
<dbReference type="Proteomes" id="UP000197032">
    <property type="component" value="Unassembled WGS sequence"/>
</dbReference>
<evidence type="ECO:0000256" key="7">
    <source>
        <dbReference type="ARBA" id="ARBA00023134"/>
    </source>
</evidence>
<dbReference type="NCBIfam" id="TIGR00073">
    <property type="entry name" value="hypB"/>
    <property type="match status" value="1"/>
</dbReference>
<sequence>MEIKVMKGVYDSNEKIAAHNRRNFAEHRTLAVNILGSPGSGKTTLLEASIGMLKEKIRPAVIEGDLSTDRDASRIAAHGVPVIQINTNGGCHLDAQMIAKVLPDFDLSQVDLMIIENVGNLVCPAAFDLGEDFKVVVLSIAEGADKPAKYPRTFLEASAVVINKIDLLPFSDVNLEELKRDIRNINPDIKIFEVSCRLRQGLDNWAEWLVSKVREKQENE</sequence>
<keyword evidence="3" id="KW-0479">Metal-binding</keyword>
<dbReference type="Pfam" id="PF02492">
    <property type="entry name" value="cobW"/>
    <property type="match status" value="1"/>
</dbReference>
<keyword evidence="7" id="KW-0342">GTP-binding</keyword>
<dbReference type="CDD" id="cd05390">
    <property type="entry name" value="HypB"/>
    <property type="match status" value="1"/>
</dbReference>
<dbReference type="PANTHER" id="PTHR30134">
    <property type="entry name" value="HYDROGENASE PROTEIN ASSEMBLY PROTEIN, NICKEL CHAPERONE"/>
    <property type="match status" value="1"/>
</dbReference>
<reference evidence="10" key="1">
    <citation type="journal article" date="2017" name="Appl. Environ. Microbiol.">
        <title>Genomic analysis of Calderihabitans maritimus KKC1, a thermophilic hydrogenogenic carboxydotrophic bacterium isolated from marine sediment.</title>
        <authorList>
            <person name="Omae K."/>
            <person name="Yoneda Y."/>
            <person name="Fukuyama Y."/>
            <person name="Yoshida T."/>
            <person name="Sako Y."/>
        </authorList>
    </citation>
    <scope>NUCLEOTIDE SEQUENCE [LARGE SCALE GENOMIC DNA]</scope>
    <source>
        <strain evidence="10">KKC1</strain>
    </source>
</reference>
<dbReference type="RefSeq" id="WP_088552704.1">
    <property type="nucleotide sequence ID" value="NZ_BDGJ01000005.1"/>
</dbReference>
<protein>
    <submittedName>
        <fullName evidence="9">Hydrogenase nickel incorporation protein HypB</fullName>
    </submittedName>
</protein>
<organism evidence="9 10">
    <name type="scientific">Calderihabitans maritimus</name>
    <dbReference type="NCBI Taxonomy" id="1246530"/>
    <lineage>
        <taxon>Bacteria</taxon>
        <taxon>Bacillati</taxon>
        <taxon>Bacillota</taxon>
        <taxon>Clostridia</taxon>
        <taxon>Neomoorellales</taxon>
        <taxon>Calderihabitantaceae</taxon>
        <taxon>Calderihabitans</taxon>
    </lineage>
</organism>
<name>A0A1Z5HP10_9FIRM</name>
<keyword evidence="5" id="KW-0378">Hydrolase</keyword>
<evidence type="ECO:0000256" key="6">
    <source>
        <dbReference type="ARBA" id="ARBA00022833"/>
    </source>
</evidence>
<feature type="domain" description="CobW/HypB/UreG nucleotide-binding" evidence="8">
    <location>
        <begin position="32"/>
        <end position="192"/>
    </location>
</feature>
<dbReference type="GO" id="GO:0016151">
    <property type="term" value="F:nickel cation binding"/>
    <property type="evidence" value="ECO:0007669"/>
    <property type="project" value="InterPro"/>
</dbReference>
<evidence type="ECO:0000256" key="2">
    <source>
        <dbReference type="ARBA" id="ARBA00022596"/>
    </source>
</evidence>
<dbReference type="InterPro" id="IPR003495">
    <property type="entry name" value="CobW/HypB/UreG_nucleotide-bd"/>
</dbReference>
<dbReference type="InterPro" id="IPR004392">
    <property type="entry name" value="Hyd_mat_HypB"/>
</dbReference>
<dbReference type="EMBL" id="BDGJ01000005">
    <property type="protein sequence ID" value="GAW91117.1"/>
    <property type="molecule type" value="Genomic_DNA"/>
</dbReference>
<dbReference type="AlphaFoldDB" id="A0A1Z5HP10"/>
<dbReference type="GO" id="GO:0003924">
    <property type="term" value="F:GTPase activity"/>
    <property type="evidence" value="ECO:0007669"/>
    <property type="project" value="InterPro"/>
</dbReference>
<keyword evidence="2" id="KW-0533">Nickel</keyword>
<evidence type="ECO:0000256" key="5">
    <source>
        <dbReference type="ARBA" id="ARBA00022801"/>
    </source>
</evidence>
<proteinExistence type="inferred from homology"/>
<evidence type="ECO:0000259" key="8">
    <source>
        <dbReference type="Pfam" id="PF02492"/>
    </source>
</evidence>
<dbReference type="Gene3D" id="3.40.50.300">
    <property type="entry name" value="P-loop containing nucleotide triphosphate hydrolases"/>
    <property type="match status" value="1"/>
</dbReference>
<dbReference type="PIRSF" id="PIRSF005624">
    <property type="entry name" value="Ni-bind_GTPase"/>
    <property type="match status" value="1"/>
</dbReference>
<dbReference type="PANTHER" id="PTHR30134:SF2">
    <property type="entry name" value="HYDROGENASE MATURATION FACTOR HYPB"/>
    <property type="match status" value="1"/>
</dbReference>
<evidence type="ECO:0000256" key="3">
    <source>
        <dbReference type="ARBA" id="ARBA00022723"/>
    </source>
</evidence>
<dbReference type="InterPro" id="IPR027417">
    <property type="entry name" value="P-loop_NTPase"/>
</dbReference>
<evidence type="ECO:0000313" key="9">
    <source>
        <dbReference type="EMBL" id="GAW91117.1"/>
    </source>
</evidence>
<dbReference type="OrthoDB" id="9802035at2"/>
<evidence type="ECO:0000256" key="1">
    <source>
        <dbReference type="ARBA" id="ARBA00006211"/>
    </source>
</evidence>
<comment type="caution">
    <text evidence="9">The sequence shown here is derived from an EMBL/GenBank/DDBJ whole genome shotgun (WGS) entry which is preliminary data.</text>
</comment>
<accession>A0A1Z5HP10</accession>
<keyword evidence="4" id="KW-0547">Nucleotide-binding</keyword>
<keyword evidence="6" id="KW-0862">Zinc</keyword>
<dbReference type="GO" id="GO:0005525">
    <property type="term" value="F:GTP binding"/>
    <property type="evidence" value="ECO:0007669"/>
    <property type="project" value="UniProtKB-KW"/>
</dbReference>
<evidence type="ECO:0000313" key="10">
    <source>
        <dbReference type="Proteomes" id="UP000197032"/>
    </source>
</evidence>
<evidence type="ECO:0000256" key="4">
    <source>
        <dbReference type="ARBA" id="ARBA00022741"/>
    </source>
</evidence>